<dbReference type="EMBL" id="ACJN02000003">
    <property type="protein sequence ID" value="EFI33266.1"/>
    <property type="molecule type" value="Genomic_DNA"/>
</dbReference>
<dbReference type="OrthoDB" id="9779730at2"/>
<dbReference type="AlphaFoldDB" id="D6SRF0"/>
<dbReference type="InterPro" id="IPR011611">
    <property type="entry name" value="PfkB_dom"/>
</dbReference>
<evidence type="ECO:0000259" key="3">
    <source>
        <dbReference type="Pfam" id="PF00294"/>
    </source>
</evidence>
<gene>
    <name evidence="4" type="ORF">Dthio_PD0592</name>
</gene>
<keyword evidence="1" id="KW-0808">Transferase</keyword>
<dbReference type="eggNOG" id="COG0524">
    <property type="taxonomic scope" value="Bacteria"/>
</dbReference>
<dbReference type="SUPFAM" id="SSF53613">
    <property type="entry name" value="Ribokinase-like"/>
    <property type="match status" value="1"/>
</dbReference>
<keyword evidence="5" id="KW-1185">Reference proteome</keyword>
<dbReference type="PANTHER" id="PTHR10584:SF166">
    <property type="entry name" value="RIBOKINASE"/>
    <property type="match status" value="1"/>
</dbReference>
<dbReference type="Pfam" id="PF00294">
    <property type="entry name" value="PfkB"/>
    <property type="match status" value="1"/>
</dbReference>
<accession>D6SRF0</accession>
<dbReference type="RefSeq" id="WP_008870624.1">
    <property type="nucleotide sequence ID" value="NZ_ACJN02000003.1"/>
</dbReference>
<dbReference type="InterPro" id="IPR002173">
    <property type="entry name" value="Carboh/pur_kinase_PfkB_CS"/>
</dbReference>
<evidence type="ECO:0000256" key="1">
    <source>
        <dbReference type="ARBA" id="ARBA00022679"/>
    </source>
</evidence>
<evidence type="ECO:0000256" key="2">
    <source>
        <dbReference type="ARBA" id="ARBA00022777"/>
    </source>
</evidence>
<comment type="caution">
    <text evidence="4">The sequence shown here is derived from an EMBL/GenBank/DDBJ whole genome shotgun (WGS) entry which is preliminary data.</text>
</comment>
<dbReference type="GO" id="GO:0016301">
    <property type="term" value="F:kinase activity"/>
    <property type="evidence" value="ECO:0007669"/>
    <property type="project" value="UniProtKB-KW"/>
</dbReference>
<dbReference type="PANTHER" id="PTHR10584">
    <property type="entry name" value="SUGAR KINASE"/>
    <property type="match status" value="1"/>
</dbReference>
<evidence type="ECO:0000313" key="5">
    <source>
        <dbReference type="Proteomes" id="UP000005496"/>
    </source>
</evidence>
<feature type="domain" description="Carbohydrate kinase PfkB" evidence="3">
    <location>
        <begin position="45"/>
        <end position="291"/>
    </location>
</feature>
<evidence type="ECO:0000313" key="4">
    <source>
        <dbReference type="EMBL" id="EFI33266.1"/>
    </source>
</evidence>
<proteinExistence type="predicted"/>
<name>D6SRF0_9BACT</name>
<dbReference type="Proteomes" id="UP000005496">
    <property type="component" value="Unassembled WGS sequence"/>
</dbReference>
<dbReference type="PROSITE" id="PS00583">
    <property type="entry name" value="PFKB_KINASES_1"/>
    <property type="match status" value="1"/>
</dbReference>
<keyword evidence="2" id="KW-0418">Kinase</keyword>
<dbReference type="PROSITE" id="PS00584">
    <property type="entry name" value="PFKB_KINASES_2"/>
    <property type="match status" value="1"/>
</dbReference>
<reference evidence="4" key="1">
    <citation type="submission" date="2010-05" db="EMBL/GenBank/DDBJ databases">
        <title>The draft genome of Desulfonatronospira thiodismutans ASO3-1.</title>
        <authorList>
            <consortium name="US DOE Joint Genome Institute (JGI-PGF)"/>
            <person name="Lucas S."/>
            <person name="Copeland A."/>
            <person name="Lapidus A."/>
            <person name="Cheng J.-F."/>
            <person name="Bruce D."/>
            <person name="Goodwin L."/>
            <person name="Pitluck S."/>
            <person name="Chertkov O."/>
            <person name="Brettin T."/>
            <person name="Detter J.C."/>
            <person name="Han C."/>
            <person name="Land M.L."/>
            <person name="Hauser L."/>
            <person name="Kyrpides N."/>
            <person name="Mikhailova N."/>
            <person name="Muyzer G."/>
            <person name="Woyke T."/>
        </authorList>
    </citation>
    <scope>NUCLEOTIDE SEQUENCE [LARGE SCALE GENOMIC DNA]</scope>
    <source>
        <strain evidence="4">ASO3-1</strain>
    </source>
</reference>
<protein>
    <submittedName>
        <fullName evidence="4">PfkB domain protein</fullName>
    </submittedName>
</protein>
<organism evidence="4 5">
    <name type="scientific">Desulfonatronospira thiodismutans ASO3-1</name>
    <dbReference type="NCBI Taxonomy" id="555779"/>
    <lineage>
        <taxon>Bacteria</taxon>
        <taxon>Pseudomonadati</taxon>
        <taxon>Thermodesulfobacteriota</taxon>
        <taxon>Desulfovibrionia</taxon>
        <taxon>Desulfovibrionales</taxon>
        <taxon>Desulfonatronovibrionaceae</taxon>
        <taxon>Desulfonatronospira</taxon>
    </lineage>
</organism>
<sequence>MKILVSGSVAYDRIMPFPGKFADHIMPDKIHILNVCFLVDGLIEKFGGTAGNIAFTLKLLGEDPEILATVGKDFGNYEAWMQKHGISLESIRVMEEDLTASAYITTDKSDNQITGFNPAAMNHSSQFNFDRIAPEDTLAIVSPGNLDDMYNYSRKYQEKKVRYIFDPGQNIPAFSGEKMLDMISGSYILIANDYELEMIMKNTGKSKAELLEYTENIITTLGEHGCSVLNGGDDAVLPAARVSQVVDPTGAGDGFRAGLIKGLADGRSVSQAAKVGLTSAAYAVEHHGTQEHYFTPEEFWKRYKDNFE</sequence>
<dbReference type="CDD" id="cd01942">
    <property type="entry name" value="ribokinase_group_A"/>
    <property type="match status" value="1"/>
</dbReference>
<dbReference type="InterPro" id="IPR029056">
    <property type="entry name" value="Ribokinase-like"/>
</dbReference>
<dbReference type="Gene3D" id="3.40.1190.20">
    <property type="match status" value="1"/>
</dbReference>